<protein>
    <submittedName>
        <fullName evidence="5">Similar to PKIB: cAMP-dependent protein kinase inhibitor beta (Homo sapiens)</fullName>
    </submittedName>
</protein>
<proteinExistence type="inferred from homology"/>
<gene>
    <name evidence="5" type="ORF">HICCMSTLAB_LOCUS7740</name>
</gene>
<name>A0A8J2HHE5_COTCN</name>
<evidence type="ECO:0000256" key="1">
    <source>
        <dbReference type="ARBA" id="ARBA00002844"/>
    </source>
</evidence>
<accession>A0A8J2HHE5</accession>
<dbReference type="GO" id="GO:0004862">
    <property type="term" value="F:cAMP-dependent protein kinase inhibitor activity"/>
    <property type="evidence" value="ECO:0007669"/>
    <property type="project" value="InterPro"/>
</dbReference>
<dbReference type="OrthoDB" id="6380180at2759"/>
<reference evidence="5" key="1">
    <citation type="submission" date="2021-04" db="EMBL/GenBank/DDBJ databases">
        <authorList>
            <person name="Chebbi M.A.C M."/>
        </authorList>
    </citation>
    <scope>NUCLEOTIDE SEQUENCE</scope>
</reference>
<evidence type="ECO:0000256" key="3">
    <source>
        <dbReference type="ARBA" id="ARBA00023013"/>
    </source>
</evidence>
<comment type="function">
    <text evidence="1">Extremely potent competitive inhibitor of cAMP-dependent protein kinase activity, this protein interacts with the catalytic subunit of the enzyme after the cAMP-induced dissociation of its regulatory chains.</text>
</comment>
<dbReference type="Proteomes" id="UP000786811">
    <property type="component" value="Unassembled WGS sequence"/>
</dbReference>
<feature type="region of interest" description="Disordered" evidence="4">
    <location>
        <begin position="1"/>
        <end position="99"/>
    </location>
</feature>
<evidence type="ECO:0000256" key="2">
    <source>
        <dbReference type="ARBA" id="ARBA00006393"/>
    </source>
</evidence>
<dbReference type="AlphaFoldDB" id="A0A8J2HHE5"/>
<comment type="caution">
    <text evidence="5">The sequence shown here is derived from an EMBL/GenBank/DDBJ whole genome shotgun (WGS) entry which is preliminary data.</text>
</comment>
<dbReference type="InterPro" id="IPR004171">
    <property type="entry name" value="cAMP_dep_PKI"/>
</dbReference>
<dbReference type="Pfam" id="PF02827">
    <property type="entry name" value="PKI"/>
    <property type="match status" value="1"/>
</dbReference>
<sequence length="99" mass="10140">MQSQKHTESDAKSEASRGGGDAEGAVTPGSVFKGEGAKEFLTTGRTGRRNAMPDILGQHAKTGTGDLPSLLESLTTKSDQPSTSGTDQSGSSTSQQQKG</sequence>
<keyword evidence="3" id="KW-0649">Protein kinase inhibitor</keyword>
<comment type="similarity">
    <text evidence="2">Belongs to the PKI family.</text>
</comment>
<evidence type="ECO:0000313" key="6">
    <source>
        <dbReference type="Proteomes" id="UP000786811"/>
    </source>
</evidence>
<organism evidence="5 6">
    <name type="scientific">Cotesia congregata</name>
    <name type="common">Parasitoid wasp</name>
    <name type="synonym">Apanteles congregatus</name>
    <dbReference type="NCBI Taxonomy" id="51543"/>
    <lineage>
        <taxon>Eukaryota</taxon>
        <taxon>Metazoa</taxon>
        <taxon>Ecdysozoa</taxon>
        <taxon>Arthropoda</taxon>
        <taxon>Hexapoda</taxon>
        <taxon>Insecta</taxon>
        <taxon>Pterygota</taxon>
        <taxon>Neoptera</taxon>
        <taxon>Endopterygota</taxon>
        <taxon>Hymenoptera</taxon>
        <taxon>Apocrita</taxon>
        <taxon>Ichneumonoidea</taxon>
        <taxon>Braconidae</taxon>
        <taxon>Microgastrinae</taxon>
        <taxon>Cotesia</taxon>
    </lineage>
</organism>
<feature type="compositionally biased region" description="Basic and acidic residues" evidence="4">
    <location>
        <begin position="1"/>
        <end position="15"/>
    </location>
</feature>
<evidence type="ECO:0000256" key="4">
    <source>
        <dbReference type="SAM" id="MobiDB-lite"/>
    </source>
</evidence>
<evidence type="ECO:0000313" key="5">
    <source>
        <dbReference type="EMBL" id="CAG5095501.1"/>
    </source>
</evidence>
<keyword evidence="6" id="KW-1185">Reference proteome</keyword>
<feature type="compositionally biased region" description="Low complexity" evidence="4">
    <location>
        <begin position="80"/>
        <end position="99"/>
    </location>
</feature>
<dbReference type="PANTHER" id="PTHR15416">
    <property type="entry name" value="CAMP-DEPENDENT PROTEIN KINASE INHIBITOR/PKI"/>
    <property type="match status" value="1"/>
</dbReference>
<dbReference type="EMBL" id="CAJNRD030001121">
    <property type="protein sequence ID" value="CAG5095501.1"/>
    <property type="molecule type" value="Genomic_DNA"/>
</dbReference>